<evidence type="ECO:0000256" key="7">
    <source>
        <dbReference type="ARBA" id="ARBA00022692"/>
    </source>
</evidence>
<comment type="caution">
    <text evidence="14">The sequence shown here is derived from an EMBL/GenBank/DDBJ whole genome shotgun (WGS) entry which is preliminary data.</text>
</comment>
<feature type="transmembrane region" description="Helical" evidence="13">
    <location>
        <begin position="259"/>
        <end position="279"/>
    </location>
</feature>
<evidence type="ECO:0000313" key="14">
    <source>
        <dbReference type="EMBL" id="TCS87776.1"/>
    </source>
</evidence>
<evidence type="ECO:0000256" key="9">
    <source>
        <dbReference type="ARBA" id="ARBA00022989"/>
    </source>
</evidence>
<proteinExistence type="inferred from homology"/>
<organism evidence="14 15">
    <name type="scientific">Anseongella ginsenosidimutans</name>
    <dbReference type="NCBI Taxonomy" id="496056"/>
    <lineage>
        <taxon>Bacteria</taxon>
        <taxon>Pseudomonadati</taxon>
        <taxon>Bacteroidota</taxon>
        <taxon>Sphingobacteriia</taxon>
        <taxon>Sphingobacteriales</taxon>
        <taxon>Sphingobacteriaceae</taxon>
        <taxon>Anseongella</taxon>
    </lineage>
</organism>
<dbReference type="InterPro" id="IPR045861">
    <property type="entry name" value="CorA_cytoplasmic_dom"/>
</dbReference>
<evidence type="ECO:0000256" key="5">
    <source>
        <dbReference type="ARBA" id="ARBA00022475"/>
    </source>
</evidence>
<feature type="transmembrane region" description="Helical" evidence="13">
    <location>
        <begin position="291"/>
        <end position="311"/>
    </location>
</feature>
<evidence type="ECO:0000256" key="13">
    <source>
        <dbReference type="RuleBase" id="RU362010"/>
    </source>
</evidence>
<dbReference type="Proteomes" id="UP000295807">
    <property type="component" value="Unassembled WGS sequence"/>
</dbReference>
<dbReference type="OrthoDB" id="9803416at2"/>
<sequence>MVAIYYKTGDKIVKENNLYKLSQIDINNLIWVDLNRLDETEKRIISTKFHIKIQDQQELQEIESSSRFIETEKMITANSNFLVYHADNQHSVEPASFILKNNYLVTVRSSEFKSFNELKKRIELNPRKFRNGYDVLMLLLQIRIDFDADHLELIANDISRIGRELLQEEKLNQDTIYDITELQETTMMLRLVIIDKQRVISSMLKSKYVPGEFDNEIRIMIKDINSLLEHAAFSFHRLEYLQDTFLGLVNIEQNKIIKIFTVAAVIFMPPTLIASIYGMNFDLMPETGWDYGYPFSIGLMIVSVGITLYFFRKKGWL</sequence>
<evidence type="ECO:0000256" key="2">
    <source>
        <dbReference type="ARBA" id="ARBA00009765"/>
    </source>
</evidence>
<keyword evidence="8 13" id="KW-0460">Magnesium</keyword>
<comment type="catalytic activity">
    <reaction evidence="12">
        <text>Mg(2+)(in) = Mg(2+)(out)</text>
        <dbReference type="Rhea" id="RHEA:29827"/>
        <dbReference type="ChEBI" id="CHEBI:18420"/>
    </reaction>
</comment>
<evidence type="ECO:0000256" key="10">
    <source>
        <dbReference type="ARBA" id="ARBA00023065"/>
    </source>
</evidence>
<dbReference type="GO" id="GO:0015095">
    <property type="term" value="F:magnesium ion transmembrane transporter activity"/>
    <property type="evidence" value="ECO:0007669"/>
    <property type="project" value="UniProtKB-UniRule"/>
</dbReference>
<keyword evidence="10 13" id="KW-0406">Ion transport</keyword>
<keyword evidence="7 13" id="KW-0812">Transmembrane</keyword>
<dbReference type="RefSeq" id="WP_132128864.1">
    <property type="nucleotide sequence ID" value="NZ_CP042432.1"/>
</dbReference>
<evidence type="ECO:0000256" key="3">
    <source>
        <dbReference type="ARBA" id="ARBA00019439"/>
    </source>
</evidence>
<dbReference type="PANTHER" id="PTHR47685:SF1">
    <property type="entry name" value="MAGNESIUM TRANSPORT PROTEIN CORA"/>
    <property type="match status" value="1"/>
</dbReference>
<dbReference type="AlphaFoldDB" id="A0A4R3KSL2"/>
<dbReference type="InterPro" id="IPR045863">
    <property type="entry name" value="CorA_TM1_TM2"/>
</dbReference>
<gene>
    <name evidence="13" type="primary">corA</name>
    <name evidence="14" type="ORF">EDD80_104124</name>
</gene>
<dbReference type="InterPro" id="IPR050829">
    <property type="entry name" value="CorA_MIT"/>
</dbReference>
<dbReference type="NCBIfam" id="TIGR00383">
    <property type="entry name" value="corA"/>
    <property type="match status" value="1"/>
</dbReference>
<comment type="function">
    <text evidence="13">Mediates influx of magnesium ions.</text>
</comment>
<accession>A0A4R3KSL2</accession>
<keyword evidence="5 13" id="KW-1003">Cell membrane</keyword>
<reference evidence="14 15" key="1">
    <citation type="submission" date="2019-03" db="EMBL/GenBank/DDBJ databases">
        <title>Genomic Encyclopedia of Type Strains, Phase IV (KMG-IV): sequencing the most valuable type-strain genomes for metagenomic binning, comparative biology and taxonomic classification.</title>
        <authorList>
            <person name="Goeker M."/>
        </authorList>
    </citation>
    <scope>NUCLEOTIDE SEQUENCE [LARGE SCALE GENOMIC DNA]</scope>
    <source>
        <strain evidence="14 15">DSM 21100</strain>
    </source>
</reference>
<name>A0A4R3KSL2_9SPHI</name>
<keyword evidence="9 13" id="KW-1133">Transmembrane helix</keyword>
<dbReference type="GO" id="GO:0015099">
    <property type="term" value="F:nickel cation transmembrane transporter activity"/>
    <property type="evidence" value="ECO:0007669"/>
    <property type="project" value="TreeGrafter"/>
</dbReference>
<dbReference type="EMBL" id="SMAD01000004">
    <property type="protein sequence ID" value="TCS87776.1"/>
    <property type="molecule type" value="Genomic_DNA"/>
</dbReference>
<evidence type="ECO:0000256" key="12">
    <source>
        <dbReference type="ARBA" id="ARBA00034269"/>
    </source>
</evidence>
<evidence type="ECO:0000256" key="8">
    <source>
        <dbReference type="ARBA" id="ARBA00022842"/>
    </source>
</evidence>
<comment type="subcellular location">
    <subcellularLocation>
        <location evidence="1">Cell inner membrane</location>
        <topology evidence="1">Multi-pass membrane protein</topology>
    </subcellularLocation>
    <subcellularLocation>
        <location evidence="13">Membrane</location>
        <topology evidence="13">Multi-pass membrane protein</topology>
    </subcellularLocation>
</comment>
<keyword evidence="4 13" id="KW-0813">Transport</keyword>
<dbReference type="SUPFAM" id="SSF143865">
    <property type="entry name" value="CorA soluble domain-like"/>
    <property type="match status" value="1"/>
</dbReference>
<dbReference type="FunFam" id="1.20.58.340:FF:000001">
    <property type="entry name" value="Magnesium transport protein CorA"/>
    <property type="match status" value="1"/>
</dbReference>
<keyword evidence="15" id="KW-1185">Reference proteome</keyword>
<keyword evidence="11 13" id="KW-0472">Membrane</keyword>
<evidence type="ECO:0000256" key="1">
    <source>
        <dbReference type="ARBA" id="ARBA00004429"/>
    </source>
</evidence>
<dbReference type="GO" id="GO:0015087">
    <property type="term" value="F:cobalt ion transmembrane transporter activity"/>
    <property type="evidence" value="ECO:0007669"/>
    <property type="project" value="UniProtKB-UniRule"/>
</dbReference>
<evidence type="ECO:0000256" key="4">
    <source>
        <dbReference type="ARBA" id="ARBA00022448"/>
    </source>
</evidence>
<dbReference type="Pfam" id="PF01544">
    <property type="entry name" value="CorA"/>
    <property type="match status" value="1"/>
</dbReference>
<dbReference type="GO" id="GO:0005886">
    <property type="term" value="C:plasma membrane"/>
    <property type="evidence" value="ECO:0007669"/>
    <property type="project" value="UniProtKB-SubCell"/>
</dbReference>
<protein>
    <recommendedName>
        <fullName evidence="3 13">Magnesium transport protein CorA</fullName>
    </recommendedName>
</protein>
<dbReference type="SUPFAM" id="SSF144083">
    <property type="entry name" value="Magnesium transport protein CorA, transmembrane region"/>
    <property type="match status" value="1"/>
</dbReference>
<comment type="similarity">
    <text evidence="2 13">Belongs to the CorA metal ion transporter (MIT) (TC 1.A.35) family.</text>
</comment>
<dbReference type="PANTHER" id="PTHR47685">
    <property type="entry name" value="MAGNESIUM TRANSPORT PROTEIN CORA"/>
    <property type="match status" value="1"/>
</dbReference>
<evidence type="ECO:0000256" key="6">
    <source>
        <dbReference type="ARBA" id="ARBA00022519"/>
    </source>
</evidence>
<evidence type="ECO:0000313" key="15">
    <source>
        <dbReference type="Proteomes" id="UP000295807"/>
    </source>
</evidence>
<evidence type="ECO:0000256" key="11">
    <source>
        <dbReference type="ARBA" id="ARBA00023136"/>
    </source>
</evidence>
<dbReference type="InterPro" id="IPR002523">
    <property type="entry name" value="MgTranspt_CorA/ZnTranspt_ZntB"/>
</dbReference>
<dbReference type="InterPro" id="IPR004488">
    <property type="entry name" value="Mg/Co-transport_prot_CorA"/>
</dbReference>
<keyword evidence="6" id="KW-0997">Cell inner membrane</keyword>
<dbReference type="Gene3D" id="3.30.460.20">
    <property type="entry name" value="CorA soluble domain-like"/>
    <property type="match status" value="1"/>
</dbReference>
<dbReference type="Gene3D" id="1.20.58.340">
    <property type="entry name" value="Magnesium transport protein CorA, transmembrane region"/>
    <property type="match status" value="2"/>
</dbReference>